<dbReference type="CDD" id="cd00303">
    <property type="entry name" value="retropepsin_like"/>
    <property type="match status" value="1"/>
</dbReference>
<dbReference type="OrthoDB" id="120919at2759"/>
<dbReference type="InterPro" id="IPR050951">
    <property type="entry name" value="Retrovirus_Pol_polyprotein"/>
</dbReference>
<dbReference type="PANTHER" id="PTHR37984:SF5">
    <property type="entry name" value="PROTEIN NYNRIN-LIKE"/>
    <property type="match status" value="1"/>
</dbReference>
<evidence type="ECO:0000256" key="7">
    <source>
        <dbReference type="ARBA" id="ARBA00023172"/>
    </source>
</evidence>
<evidence type="ECO:0000313" key="12">
    <source>
        <dbReference type="Proteomes" id="UP000237271"/>
    </source>
</evidence>
<dbReference type="InterPro" id="IPR000477">
    <property type="entry name" value="RT_dom"/>
</dbReference>
<dbReference type="Pfam" id="PF13456">
    <property type="entry name" value="RVT_3"/>
    <property type="match status" value="1"/>
</dbReference>
<evidence type="ECO:0000259" key="10">
    <source>
        <dbReference type="PROSITE" id="PS50878"/>
    </source>
</evidence>
<dbReference type="SUPFAM" id="SSF53098">
    <property type="entry name" value="Ribonuclease H-like"/>
    <property type="match status" value="1"/>
</dbReference>
<keyword evidence="1" id="KW-0808">Transferase</keyword>
<dbReference type="GO" id="GO:0003964">
    <property type="term" value="F:RNA-directed DNA polymerase activity"/>
    <property type="evidence" value="ECO:0007669"/>
    <property type="project" value="UniProtKB-KW"/>
</dbReference>
<feature type="compositionally biased region" description="Acidic residues" evidence="8">
    <location>
        <begin position="43"/>
        <end position="61"/>
    </location>
</feature>
<dbReference type="GO" id="GO:0004523">
    <property type="term" value="F:RNA-DNA hybrid ribonuclease activity"/>
    <property type="evidence" value="ECO:0007669"/>
    <property type="project" value="InterPro"/>
</dbReference>
<dbReference type="Gene3D" id="3.30.420.10">
    <property type="entry name" value="Ribonuclease H-like superfamily/Ribonuclease H"/>
    <property type="match status" value="1"/>
</dbReference>
<evidence type="ECO:0000256" key="8">
    <source>
        <dbReference type="SAM" id="MobiDB-lite"/>
    </source>
</evidence>
<sequence length="1378" mass="154555">MSSLNLYLWEDRSKRSVSKKHRQDKKKRRDVNPPSDSDPSSDSSDDDSSSESSEDSSDEDAGVNLTTASATQAGTTLLTFRPYINSNTLGEFDTKASLRERELKLKLPGAARDWFNQLPKHTQRDWKELASAFRKKNCKARSSYSERYFTMEMKNSESALDFFYRLNSAAGKADIDFHNDPDPKKRDVAMVHGAVNDCRTKVLLDTGATVNIVSFDLARKLGLRLKSHKQTKISGMGGVPTYIGSSPSVLLGMSFMFAAGVRIGIREGLVTLLDEETIVMCGWNPEERLGVDMPVETTSSWYLAPGESKVVKISNGLTNPQREVVWAGRGDHWVTRLIYAAKSWPVAVKVVNISDKDVWIDNRTPVARIVEYGFFPRAGRFVRPGSFAYREWQTLILENIQLREGRIRAERLAALEPPCVDTPKYPKPKIRRVRFAEDASTQTDEVPPEGFRESQDMTVDMNGLGNNSLTDEVSSTASPVAETPGLGVEINSDSQGWRDEEGNTLDSVIDDDDSLNTVEEYWDIPISGMPGTPLEKLKQEYDRCMRLSTEDLDYEPAVYMREGSELLSQLRDQLVMLPEIKDLTPECKIEEADVGVPGRTTPEMEDQVRRILEYHRKIFLGDGNAAPPPARGVVCDLDVGDAKPVAQRPRSVAPHLWTKVYELLKKLLENGLIETSTSPWASPIVIVLKKNGVDIRMCIDYRVVNSFIKLSHYPLPLIDDLLIGFESAMWFMSLDMASGFWAIKMTERAKLISAFVCPYGHYQWVRMPFGLKNAPLIYQAVLNNCLWGFLRLPPEEEAEVDQDVLHFLGLNSGEPRVSSGSVPHFSALTDEMTVFQRNIPAPSQMGPVLGRSSYIDDIAHGAPTWEQLCQDLNALLFRLRYWNISVSLPKSEFEKLSIPYLSHEISAEGIRAIPKIAKGVKDLPFPTTLKGVQSFMGSLNYYNKFIEDLPVIAAVLYELTEEQMKSRRDLSRAQEAFEILKHKIVSTPLLRHPDRSRPFVIIPHVNPWAASAVLSRSTTGSYTRVLEVFRILVEGSPKIVVYTRYSVLKWLLTSQVQRDEDGLAAILGAGITPREHLDEVAENLIPAKGRVKPPVPISIEMLEADYEGYILSFDGAAKTSTRQGSCGCILWRLLGWENLDAQGFILGNVTVNDAEYHGLLKGLTLAIEQGVQDIVVVGDSRIAIQQAQGLINCNQPNLQRKLAEYEVLKTKFKSVRLVHVKREFNQAADYLTSKTLALGESWKVEDADERTHLQLVSKIHEKLVKPKVLSNAGIQKDDPQVVETLNVPGPECAPLPAAAKVLAVITRAQPQESQIQGEPMGPLEYQAERWRRIKVHQDKDDYLLQLKDFLRGNTEKLSHAQARKLAKVADDFVLDSRE</sequence>
<evidence type="ECO:0000256" key="4">
    <source>
        <dbReference type="ARBA" id="ARBA00022759"/>
    </source>
</evidence>
<dbReference type="InterPro" id="IPR002156">
    <property type="entry name" value="RNaseH_domain"/>
</dbReference>
<dbReference type="CDD" id="cd09279">
    <property type="entry name" value="RNase_HI_like"/>
    <property type="match status" value="1"/>
</dbReference>
<evidence type="ECO:0000256" key="3">
    <source>
        <dbReference type="ARBA" id="ARBA00022722"/>
    </source>
</evidence>
<dbReference type="EMBL" id="NCKW01009628">
    <property type="protein sequence ID" value="POM66404.1"/>
    <property type="molecule type" value="Genomic_DNA"/>
</dbReference>
<keyword evidence="3" id="KW-0540">Nuclease</keyword>
<keyword evidence="5" id="KW-0378">Hydrolase</keyword>
<evidence type="ECO:0000256" key="2">
    <source>
        <dbReference type="ARBA" id="ARBA00022695"/>
    </source>
</evidence>
<dbReference type="Pfam" id="PF00078">
    <property type="entry name" value="RVT_1"/>
    <property type="match status" value="1"/>
</dbReference>
<keyword evidence="12" id="KW-1185">Reference proteome</keyword>
<proteinExistence type="predicted"/>
<dbReference type="PROSITE" id="PS50878">
    <property type="entry name" value="RT_POL"/>
    <property type="match status" value="1"/>
</dbReference>
<comment type="caution">
    <text evidence="11">The sequence shown here is derived from an EMBL/GenBank/DDBJ whole genome shotgun (WGS) entry which is preliminary data.</text>
</comment>
<feature type="domain" description="Reverse transcriptase" evidence="10">
    <location>
        <begin position="669"/>
        <end position="905"/>
    </location>
</feature>
<keyword evidence="7" id="KW-0233">DNA recombination</keyword>
<protein>
    <submittedName>
        <fullName evidence="11">Aspartic protease</fullName>
    </submittedName>
</protein>
<keyword evidence="2" id="KW-0548">Nucleotidyltransferase</keyword>
<dbReference type="GO" id="GO:0006310">
    <property type="term" value="P:DNA recombination"/>
    <property type="evidence" value="ECO:0007669"/>
    <property type="project" value="UniProtKB-KW"/>
</dbReference>
<evidence type="ECO:0000256" key="1">
    <source>
        <dbReference type="ARBA" id="ARBA00022679"/>
    </source>
</evidence>
<dbReference type="Gene3D" id="3.10.10.10">
    <property type="entry name" value="HIV Type 1 Reverse Transcriptase, subunit A, domain 1"/>
    <property type="match status" value="1"/>
</dbReference>
<dbReference type="PROSITE" id="PS00141">
    <property type="entry name" value="ASP_PROTEASE"/>
    <property type="match status" value="1"/>
</dbReference>
<evidence type="ECO:0000256" key="5">
    <source>
        <dbReference type="ARBA" id="ARBA00022801"/>
    </source>
</evidence>
<dbReference type="Gene3D" id="3.30.70.270">
    <property type="match status" value="3"/>
</dbReference>
<organism evidence="11 12">
    <name type="scientific">Phytophthora palmivora</name>
    <dbReference type="NCBI Taxonomy" id="4796"/>
    <lineage>
        <taxon>Eukaryota</taxon>
        <taxon>Sar</taxon>
        <taxon>Stramenopiles</taxon>
        <taxon>Oomycota</taxon>
        <taxon>Peronosporomycetes</taxon>
        <taxon>Peronosporales</taxon>
        <taxon>Peronosporaceae</taxon>
        <taxon>Phytophthora</taxon>
    </lineage>
</organism>
<dbReference type="SUPFAM" id="SSF50630">
    <property type="entry name" value="Acid proteases"/>
    <property type="match status" value="1"/>
</dbReference>
<feature type="domain" description="Peptidase A2" evidence="9">
    <location>
        <begin position="200"/>
        <end position="238"/>
    </location>
</feature>
<name>A0A2P4XLJ8_9STRA</name>
<dbReference type="InterPro" id="IPR001969">
    <property type="entry name" value="Aspartic_peptidase_AS"/>
</dbReference>
<evidence type="ECO:0000313" key="11">
    <source>
        <dbReference type="EMBL" id="POM66404.1"/>
    </source>
</evidence>
<feature type="compositionally biased region" description="Basic residues" evidence="8">
    <location>
        <begin position="15"/>
        <end position="29"/>
    </location>
</feature>
<feature type="region of interest" description="Disordered" evidence="8">
    <location>
        <begin position="13"/>
        <end position="62"/>
    </location>
</feature>
<dbReference type="GO" id="GO:0003676">
    <property type="term" value="F:nucleic acid binding"/>
    <property type="evidence" value="ECO:0007669"/>
    <property type="project" value="InterPro"/>
</dbReference>
<reference evidence="11 12" key="1">
    <citation type="journal article" date="2017" name="Genome Biol. Evol.">
        <title>Phytophthora megakarya and P. palmivora, closely related causal agents of cacao black pod rot, underwent increases in genome sizes and gene numbers by different mechanisms.</title>
        <authorList>
            <person name="Ali S.S."/>
            <person name="Shao J."/>
            <person name="Lary D.J."/>
            <person name="Kronmiller B."/>
            <person name="Shen D."/>
            <person name="Strem M.D."/>
            <person name="Amoako-Attah I."/>
            <person name="Akrofi A.Y."/>
            <person name="Begoude B.A."/>
            <person name="Ten Hoopen G.M."/>
            <person name="Coulibaly K."/>
            <person name="Kebe B.I."/>
            <person name="Melnick R.L."/>
            <person name="Guiltinan M.J."/>
            <person name="Tyler B.M."/>
            <person name="Meinhardt L.W."/>
            <person name="Bailey B.A."/>
        </authorList>
    </citation>
    <scope>NUCLEOTIDE SEQUENCE [LARGE SCALE GENOMIC DNA]</scope>
    <source>
        <strain evidence="12">sbr112.9</strain>
    </source>
</reference>
<evidence type="ECO:0000256" key="6">
    <source>
        <dbReference type="ARBA" id="ARBA00022918"/>
    </source>
</evidence>
<dbReference type="PANTHER" id="PTHR37984">
    <property type="entry name" value="PROTEIN CBG26694"/>
    <property type="match status" value="1"/>
</dbReference>
<evidence type="ECO:0000259" key="9">
    <source>
        <dbReference type="PROSITE" id="PS50175"/>
    </source>
</evidence>
<dbReference type="InterPro" id="IPR036397">
    <property type="entry name" value="RNaseH_sf"/>
</dbReference>
<feature type="compositionally biased region" description="Low complexity" evidence="8">
    <location>
        <begin position="33"/>
        <end position="42"/>
    </location>
</feature>
<keyword evidence="11" id="KW-0645">Protease</keyword>
<feature type="region of interest" description="Disordered" evidence="8">
    <location>
        <begin position="477"/>
        <end position="499"/>
    </location>
</feature>
<dbReference type="InterPro" id="IPR043502">
    <property type="entry name" value="DNA/RNA_pol_sf"/>
</dbReference>
<feature type="non-terminal residue" evidence="11">
    <location>
        <position position="1378"/>
    </location>
</feature>
<gene>
    <name evidence="11" type="ORF">PHPALM_17738</name>
</gene>
<accession>A0A2P4XLJ8</accession>
<dbReference type="GO" id="GO:0004190">
    <property type="term" value="F:aspartic-type endopeptidase activity"/>
    <property type="evidence" value="ECO:0007669"/>
    <property type="project" value="InterPro"/>
</dbReference>
<dbReference type="Pfam" id="PF13650">
    <property type="entry name" value="Asp_protease_2"/>
    <property type="match status" value="1"/>
</dbReference>
<keyword evidence="4" id="KW-0255">Endonuclease</keyword>
<dbReference type="CDD" id="cd01647">
    <property type="entry name" value="RT_LTR"/>
    <property type="match status" value="1"/>
</dbReference>
<dbReference type="InterPro" id="IPR001995">
    <property type="entry name" value="Peptidase_A2_cat"/>
</dbReference>
<dbReference type="PROSITE" id="PS50175">
    <property type="entry name" value="ASP_PROT_RETROV"/>
    <property type="match status" value="1"/>
</dbReference>
<dbReference type="GO" id="GO:0006508">
    <property type="term" value="P:proteolysis"/>
    <property type="evidence" value="ECO:0007669"/>
    <property type="project" value="UniProtKB-KW"/>
</dbReference>
<dbReference type="SUPFAM" id="SSF56672">
    <property type="entry name" value="DNA/RNA polymerases"/>
    <property type="match status" value="1"/>
</dbReference>
<keyword evidence="6" id="KW-0695">RNA-directed DNA polymerase</keyword>
<dbReference type="InterPro" id="IPR012337">
    <property type="entry name" value="RNaseH-like_sf"/>
</dbReference>
<dbReference type="InterPro" id="IPR021109">
    <property type="entry name" value="Peptidase_aspartic_dom_sf"/>
</dbReference>
<dbReference type="InterPro" id="IPR043128">
    <property type="entry name" value="Rev_trsase/Diguanyl_cyclase"/>
</dbReference>
<dbReference type="Gene3D" id="2.40.70.10">
    <property type="entry name" value="Acid Proteases"/>
    <property type="match status" value="1"/>
</dbReference>
<dbReference type="Proteomes" id="UP000237271">
    <property type="component" value="Unassembled WGS sequence"/>
</dbReference>